<accession>A0A1I7DLZ8</accession>
<dbReference type="EMBL" id="FPAW01000030">
    <property type="protein sequence ID" value="SFU12723.1"/>
    <property type="molecule type" value="Genomic_DNA"/>
</dbReference>
<name>A0A1I7DLZ8_9RHOB</name>
<dbReference type="Proteomes" id="UP000182466">
    <property type="component" value="Unassembled WGS sequence"/>
</dbReference>
<gene>
    <name evidence="1" type="ORF">SAMN05216236_13043</name>
</gene>
<evidence type="ECO:0000313" key="1">
    <source>
        <dbReference type="EMBL" id="SFU12723.1"/>
    </source>
</evidence>
<proteinExistence type="predicted"/>
<dbReference type="AlphaFoldDB" id="A0A1I7DLZ8"/>
<protein>
    <submittedName>
        <fullName evidence="1">Replication initiator protein A</fullName>
    </submittedName>
</protein>
<organism evidence="1 2">
    <name type="scientific">Sedimentitalea nanhaiensis</name>
    <dbReference type="NCBI Taxonomy" id="999627"/>
    <lineage>
        <taxon>Bacteria</taxon>
        <taxon>Pseudomonadati</taxon>
        <taxon>Pseudomonadota</taxon>
        <taxon>Alphaproteobacteria</taxon>
        <taxon>Rhodobacterales</taxon>
        <taxon>Paracoccaceae</taxon>
        <taxon>Sedimentitalea</taxon>
    </lineage>
</organism>
<dbReference type="STRING" id="999627.SAMN05216236_13043"/>
<dbReference type="OrthoDB" id="581589at2"/>
<dbReference type="RefSeq" id="WP_027260215.1">
    <property type="nucleotide sequence ID" value="NZ_FPAW01000030.1"/>
</dbReference>
<evidence type="ECO:0000313" key="2">
    <source>
        <dbReference type="Proteomes" id="UP000182466"/>
    </source>
</evidence>
<dbReference type="InterPro" id="IPR018777">
    <property type="entry name" value="Replication_initiator_prot_A"/>
</dbReference>
<reference evidence="1 2" key="1">
    <citation type="submission" date="2016-10" db="EMBL/GenBank/DDBJ databases">
        <authorList>
            <person name="de Groot N.N."/>
        </authorList>
    </citation>
    <scope>NUCLEOTIDE SEQUENCE [LARGE SCALE GENOMIC DNA]</scope>
    <source>
        <strain evidence="1 2">CGMCC 1.10959</strain>
    </source>
</reference>
<dbReference type="Pfam" id="PF10134">
    <property type="entry name" value="RPA"/>
    <property type="match status" value="1"/>
</dbReference>
<keyword evidence="2" id="KW-1185">Reference proteome</keyword>
<sequence>MVGDNTNSRSPLLPDRMQQADFFVCDIFDAVPKGDMASMEHPIFSISTKPDRHIRRYESGQNFVEVTPSMKGLATVHDRDVLIYCISQCIAALNEEREVRSTIRFRAYDLLKATNRGTDGRGYEQLRAALERLQGTVITTNLITGGKEEFDGFGLIDRFRIVRETRDGRMQEVEIRLSDWVFNAIRHREVLTLHRDYFRLRKPLERRIYELARKHCGAKKEWKIGLAKLQAKCGSSSTEKEFRRLVMNIVRQDGQHAHMPDYAVRMEDDMVTFTNRRNDQVGTAAAAFSHIRLDPEAYHDARAVAPGWDVHVLEQEWRGWMTEPPRNPNAAFIGFCKKVFERRGRP</sequence>